<comment type="caution">
    <text evidence="2">The sequence shown here is derived from an EMBL/GenBank/DDBJ whole genome shotgun (WGS) entry which is preliminary data.</text>
</comment>
<dbReference type="HOGENOM" id="CLU_929840_0_0_9"/>
<protein>
    <submittedName>
        <fullName evidence="2">Uncharacterized protein</fullName>
    </submittedName>
</protein>
<accession>G9YPZ6</accession>
<keyword evidence="1" id="KW-0732">Signal</keyword>
<dbReference type="Proteomes" id="UP000004459">
    <property type="component" value="Unassembled WGS sequence"/>
</dbReference>
<evidence type="ECO:0000313" key="3">
    <source>
        <dbReference type="Proteomes" id="UP000004459"/>
    </source>
</evidence>
<organism evidence="2 3">
    <name type="scientific">Flavonifractor plautii ATCC 29863</name>
    <dbReference type="NCBI Taxonomy" id="411475"/>
    <lineage>
        <taxon>Bacteria</taxon>
        <taxon>Bacillati</taxon>
        <taxon>Bacillota</taxon>
        <taxon>Clostridia</taxon>
        <taxon>Eubacteriales</taxon>
        <taxon>Oscillospiraceae</taxon>
        <taxon>Flavonifractor</taxon>
    </lineage>
</organism>
<feature type="chain" id="PRO_5038915252" evidence="1">
    <location>
        <begin position="33"/>
        <end position="299"/>
    </location>
</feature>
<proteinExistence type="predicted"/>
<dbReference type="EMBL" id="AGCK01000118">
    <property type="protein sequence ID" value="EHM52242.1"/>
    <property type="molecule type" value="Genomic_DNA"/>
</dbReference>
<evidence type="ECO:0000256" key="1">
    <source>
        <dbReference type="SAM" id="SignalP"/>
    </source>
</evidence>
<gene>
    <name evidence="2" type="ORF">HMPREF0372_01589</name>
</gene>
<sequence>MKEGKNMKLIKRITAYLLTFSILLSIGSSVVAAAVAPVEQEYPAHEDPSQEMLTDLEQKGVQINHVKDSSLITNIKNPSNGTLSFTIKVPANQTLYYKVELIPSKRAGSIETPKNASYRNNSNKTITKTITIDVKHFSPKYVITANYTTGNSRIKTVYEDSDNATSTLVTAITSKAFVWTQSELDKYNTAQTIGWWVTFGTVTAISISLVPLLGVEGVGAGIALSVGWGYISSGGVPSTESPSEYKLDITPRLNMKYQVTYKPSNNGIERKIKITSPTGRVSTYDLGAYSRDITIRIPT</sequence>
<evidence type="ECO:0000313" key="2">
    <source>
        <dbReference type="EMBL" id="EHM52242.1"/>
    </source>
</evidence>
<name>G9YPZ6_FLAPL</name>
<reference evidence="2 3" key="1">
    <citation type="submission" date="2011-08" db="EMBL/GenBank/DDBJ databases">
        <authorList>
            <person name="Weinstock G."/>
            <person name="Sodergren E."/>
            <person name="Clifton S."/>
            <person name="Fulton L."/>
            <person name="Fulton B."/>
            <person name="Courtney L."/>
            <person name="Fronick C."/>
            <person name="Harrison M."/>
            <person name="Strong C."/>
            <person name="Farmer C."/>
            <person name="Delahaunty K."/>
            <person name="Markovic C."/>
            <person name="Hall O."/>
            <person name="Minx P."/>
            <person name="Tomlinson C."/>
            <person name="Mitreva M."/>
            <person name="Hou S."/>
            <person name="Chen J."/>
            <person name="Wollam A."/>
            <person name="Pepin K.H."/>
            <person name="Johnson M."/>
            <person name="Bhonagiri V."/>
            <person name="Zhang X."/>
            <person name="Suruliraj S."/>
            <person name="Warren W."/>
            <person name="Chinwalla A."/>
            <person name="Mardis E.R."/>
            <person name="Wilson R.K."/>
        </authorList>
    </citation>
    <scope>NUCLEOTIDE SEQUENCE [LARGE SCALE GENOMIC DNA]</scope>
    <source>
        <strain evidence="2 3">ATCC 29863</strain>
    </source>
</reference>
<feature type="signal peptide" evidence="1">
    <location>
        <begin position="1"/>
        <end position="32"/>
    </location>
</feature>
<dbReference type="AlphaFoldDB" id="G9YPZ6"/>